<evidence type="ECO:0000313" key="6">
    <source>
        <dbReference type="EMBL" id="NHB98864.1"/>
    </source>
</evidence>
<dbReference type="Gene3D" id="3.40.50.12780">
    <property type="entry name" value="N-terminal domain of ligase-like"/>
    <property type="match status" value="1"/>
</dbReference>
<dbReference type="Proteomes" id="UP000547931">
    <property type="component" value="Unassembled WGS sequence"/>
</dbReference>
<evidence type="ECO:0000256" key="1">
    <source>
        <dbReference type="ARBA" id="ARBA00001957"/>
    </source>
</evidence>
<evidence type="ECO:0000259" key="5">
    <source>
        <dbReference type="Pfam" id="PF13193"/>
    </source>
</evidence>
<keyword evidence="2" id="KW-0596">Phosphopantetheine</keyword>
<dbReference type="GO" id="GO:0044550">
    <property type="term" value="P:secondary metabolite biosynthetic process"/>
    <property type="evidence" value="ECO:0007669"/>
    <property type="project" value="TreeGrafter"/>
</dbReference>
<dbReference type="EMBL" id="PUJV01000123">
    <property type="protein sequence ID" value="NHB98864.1"/>
    <property type="molecule type" value="Genomic_DNA"/>
</dbReference>
<dbReference type="InterPro" id="IPR000873">
    <property type="entry name" value="AMP-dep_synth/lig_dom"/>
</dbReference>
<feature type="domain" description="AMP-binding enzyme C-terminal" evidence="5">
    <location>
        <begin position="304"/>
        <end position="365"/>
    </location>
</feature>
<comment type="caution">
    <text evidence="6">The sequence shown here is derived from an EMBL/GenBank/DDBJ whole genome shotgun (WGS) entry which is preliminary data.</text>
</comment>
<dbReference type="Gene3D" id="3.30.300.30">
    <property type="match status" value="1"/>
</dbReference>
<dbReference type="GO" id="GO:0005829">
    <property type="term" value="C:cytosol"/>
    <property type="evidence" value="ECO:0007669"/>
    <property type="project" value="TreeGrafter"/>
</dbReference>
<dbReference type="SUPFAM" id="SSF56801">
    <property type="entry name" value="Acetyl-CoA synthetase-like"/>
    <property type="match status" value="1"/>
</dbReference>
<dbReference type="RefSeq" id="WP_166291898.1">
    <property type="nucleotide sequence ID" value="NZ_CAWPIE010000123.1"/>
</dbReference>
<dbReference type="Pfam" id="PF13193">
    <property type="entry name" value="AMP-binding_C"/>
    <property type="match status" value="1"/>
</dbReference>
<dbReference type="PROSITE" id="PS00455">
    <property type="entry name" value="AMP_BINDING"/>
    <property type="match status" value="1"/>
</dbReference>
<feature type="non-terminal residue" evidence="6">
    <location>
        <position position="1"/>
    </location>
</feature>
<sequence>LGEKVLVERQVLNPNAVFEQSKSNPQITTLTSRHLAYVIYTSGSTGLPKGVMNEHRGVVNRLLWAQEEYHLTEHDLVLQKTPYSFDVSVWEFFLPLLTGAQLILARPDGHKDPAYLLAEIESQGITTLHFVPSMLQSFLHYTPVDRCQTLRRILCSGETLSYALQQQCMAHFPHSELHNLYGPTEAAIDVTAWHCRSEKYPGRVPIGRPVSNTYIYILDKDHQPVPMGGIGELYIGGMAVARGYLNRPELTAERFLADPFSDKPDARMYHTGDLARYLPDGNLEFLGRTDQQVKIRGFRIEPGEIEARLAEHPAVREAAVLAHGKGLDKRLVAYVAADVEEGLVNNLRERLSQVLPEYMVPAAVVR</sequence>
<keyword evidence="7" id="KW-1185">Reference proteome</keyword>
<dbReference type="InterPro" id="IPR010071">
    <property type="entry name" value="AA_adenyl_dom"/>
</dbReference>
<dbReference type="NCBIfam" id="TIGR01733">
    <property type="entry name" value="AA-adenyl-dom"/>
    <property type="match status" value="1"/>
</dbReference>
<name>A0A7X5QR54_9GAMM</name>
<dbReference type="PANTHER" id="PTHR45527:SF1">
    <property type="entry name" value="FATTY ACID SYNTHASE"/>
    <property type="match status" value="1"/>
</dbReference>
<dbReference type="InterPro" id="IPR025110">
    <property type="entry name" value="AMP-bd_C"/>
</dbReference>
<dbReference type="InterPro" id="IPR045851">
    <property type="entry name" value="AMP-bd_C_sf"/>
</dbReference>
<keyword evidence="3" id="KW-0597">Phosphoprotein</keyword>
<accession>A0A7X5QR54</accession>
<dbReference type="FunFam" id="2.30.38.10:FF:000001">
    <property type="entry name" value="Non-ribosomal peptide synthetase PvdI"/>
    <property type="match status" value="1"/>
</dbReference>
<dbReference type="GO" id="GO:0031177">
    <property type="term" value="F:phosphopantetheine binding"/>
    <property type="evidence" value="ECO:0007669"/>
    <property type="project" value="TreeGrafter"/>
</dbReference>
<proteinExistence type="predicted"/>
<dbReference type="AlphaFoldDB" id="A0A7X5QR54"/>
<evidence type="ECO:0000256" key="3">
    <source>
        <dbReference type="ARBA" id="ARBA00022553"/>
    </source>
</evidence>
<dbReference type="GO" id="GO:0043041">
    <property type="term" value="P:amino acid activation for nonribosomal peptide biosynthetic process"/>
    <property type="evidence" value="ECO:0007669"/>
    <property type="project" value="TreeGrafter"/>
</dbReference>
<gene>
    <name evidence="6" type="ORF">C5470_22185</name>
</gene>
<comment type="cofactor">
    <cofactor evidence="1">
        <name>pantetheine 4'-phosphate</name>
        <dbReference type="ChEBI" id="CHEBI:47942"/>
    </cofactor>
</comment>
<feature type="domain" description="AMP-dependent synthetase/ligase" evidence="4">
    <location>
        <begin position="18"/>
        <end position="245"/>
    </location>
</feature>
<dbReference type="PANTHER" id="PTHR45527">
    <property type="entry name" value="NONRIBOSOMAL PEPTIDE SYNTHETASE"/>
    <property type="match status" value="1"/>
</dbReference>
<reference evidence="6 7" key="1">
    <citation type="submission" date="2018-02" db="EMBL/GenBank/DDBJ databases">
        <authorList>
            <person name="Machado R.A."/>
        </authorList>
    </citation>
    <scope>NUCLEOTIDE SEQUENCE [LARGE SCALE GENOMIC DNA]</scope>
    <source>
        <strain evidence="6 7">DSM 23271</strain>
    </source>
</reference>
<evidence type="ECO:0000259" key="4">
    <source>
        <dbReference type="Pfam" id="PF00501"/>
    </source>
</evidence>
<dbReference type="InterPro" id="IPR042099">
    <property type="entry name" value="ANL_N_sf"/>
</dbReference>
<organism evidence="6 7">
    <name type="scientific">Photorhabdus stackebrandtii</name>
    <dbReference type="NCBI Taxonomy" id="1123042"/>
    <lineage>
        <taxon>Bacteria</taxon>
        <taxon>Pseudomonadati</taxon>
        <taxon>Pseudomonadota</taxon>
        <taxon>Gammaproteobacteria</taxon>
        <taxon>Enterobacterales</taxon>
        <taxon>Morganellaceae</taxon>
        <taxon>Photorhabdus</taxon>
    </lineage>
</organism>
<dbReference type="FunFam" id="3.40.50.980:FF:000002">
    <property type="entry name" value="Enterobactin synthetase component F"/>
    <property type="match status" value="1"/>
</dbReference>
<feature type="non-terminal residue" evidence="6">
    <location>
        <position position="366"/>
    </location>
</feature>
<dbReference type="Pfam" id="PF00501">
    <property type="entry name" value="AMP-binding"/>
    <property type="match status" value="1"/>
</dbReference>
<dbReference type="InterPro" id="IPR020845">
    <property type="entry name" value="AMP-binding_CS"/>
</dbReference>
<evidence type="ECO:0000256" key="2">
    <source>
        <dbReference type="ARBA" id="ARBA00022450"/>
    </source>
</evidence>
<evidence type="ECO:0000313" key="7">
    <source>
        <dbReference type="Proteomes" id="UP000547931"/>
    </source>
</evidence>
<protein>
    <submittedName>
        <fullName evidence="6">Non-ribosomal peptide synthetase</fullName>
    </submittedName>
</protein>